<dbReference type="AlphaFoldDB" id="A0A800MT09"/>
<dbReference type="RefSeq" id="WP_417926497.1">
    <property type="nucleotide sequence ID" value="NZ_JBALQO010000023.1"/>
</dbReference>
<name>A0A800MT09_CYTFI</name>
<sequence length="235" mass="25904">MYILQERLCSCSKIKILVPARKGYDVRKIQITLGEGQNLILNVQLGSIIPLPPPSLLSAESISVLKVFDWVIVSDNIEEKILIPEECRSIVQVALLNGGVEVKCKTEESPGNGLTLLDARNGMPGTVKFRGIIPLQIQLLRMDDHSELCSFEATVYFVKTIALCLPEGLNSSNIRCSLLNHHCRTHTGIITDRQISIQALACVEIEVVAPVIMEVMGKFCFPRESGIAPIQNNRG</sequence>
<organism evidence="1 2">
    <name type="scientific">Cytobacillus firmus</name>
    <name type="common">Bacillus firmus</name>
    <dbReference type="NCBI Taxonomy" id="1399"/>
    <lineage>
        <taxon>Bacteria</taxon>
        <taxon>Bacillati</taxon>
        <taxon>Bacillota</taxon>
        <taxon>Bacilli</taxon>
        <taxon>Bacillales</taxon>
        <taxon>Bacillaceae</taxon>
        <taxon>Cytobacillus</taxon>
    </lineage>
</organism>
<dbReference type="Proteomes" id="UP000465778">
    <property type="component" value="Unassembled WGS sequence"/>
</dbReference>
<reference evidence="1 2" key="1">
    <citation type="journal article" date="2020" name="G3 (Bethesda)">
        <title>Whole Genome Sequencing and Comparative Genomics of Two Nematicidal Bacillus Strains Reveals a Wide Range of Possible Virulence Factors.</title>
        <authorList>
            <person name="Susic N."/>
            <person name="Janezic S."/>
            <person name="Rupnik M."/>
            <person name="Geric Stare B."/>
        </authorList>
    </citation>
    <scope>NUCLEOTIDE SEQUENCE [LARGE SCALE GENOMIC DNA]</scope>
    <source>
        <strain evidence="1 2">I-1582</strain>
    </source>
</reference>
<proteinExistence type="predicted"/>
<protein>
    <submittedName>
        <fullName evidence="1">Uncharacterized protein</fullName>
    </submittedName>
</protein>
<gene>
    <name evidence="1" type="ORF">KIS1582_4394</name>
</gene>
<evidence type="ECO:0000313" key="1">
    <source>
        <dbReference type="EMBL" id="KAF0821816.1"/>
    </source>
</evidence>
<accession>A0A800MT09</accession>
<comment type="caution">
    <text evidence="1">The sequence shown here is derived from an EMBL/GenBank/DDBJ whole genome shotgun (WGS) entry which is preliminary data.</text>
</comment>
<evidence type="ECO:0000313" key="2">
    <source>
        <dbReference type="Proteomes" id="UP000465778"/>
    </source>
</evidence>
<dbReference type="EMBL" id="VDEM01000080">
    <property type="protein sequence ID" value="KAF0821816.1"/>
    <property type="molecule type" value="Genomic_DNA"/>
</dbReference>